<accession>A0AAC9LKH0</accession>
<keyword evidence="1" id="KW-0472">Membrane</keyword>
<keyword evidence="1" id="KW-1133">Transmembrane helix</keyword>
<dbReference type="Proteomes" id="UP000187506">
    <property type="component" value="Chromosome"/>
</dbReference>
<organism evidence="2 3">
    <name type="scientific">Lacinutrix venerupis</name>
    <dbReference type="NCBI Taxonomy" id="1486034"/>
    <lineage>
        <taxon>Bacteria</taxon>
        <taxon>Pseudomonadati</taxon>
        <taxon>Bacteroidota</taxon>
        <taxon>Flavobacteriia</taxon>
        <taxon>Flavobacteriales</taxon>
        <taxon>Flavobacteriaceae</taxon>
        <taxon>Lacinutrix</taxon>
    </lineage>
</organism>
<evidence type="ECO:0000313" key="3">
    <source>
        <dbReference type="Proteomes" id="UP000187506"/>
    </source>
</evidence>
<keyword evidence="3" id="KW-1185">Reference proteome</keyword>
<feature type="transmembrane region" description="Helical" evidence="1">
    <location>
        <begin position="211"/>
        <end position="232"/>
    </location>
</feature>
<dbReference type="EMBL" id="CP019352">
    <property type="protein sequence ID" value="APY00441.1"/>
    <property type="molecule type" value="Genomic_DNA"/>
</dbReference>
<reference evidence="2 3" key="1">
    <citation type="submission" date="2017-01" db="EMBL/GenBank/DDBJ databases">
        <title>Complete genome of Lacinutrix venerupis DOK2-8 isolated from seawater in Dokdo.</title>
        <authorList>
            <person name="Chi W.-J."/>
            <person name="Kim J.H."/>
        </authorList>
    </citation>
    <scope>NUCLEOTIDE SEQUENCE [LARGE SCALE GENOMIC DNA]</scope>
    <source>
        <strain evidence="2 3">DOK2-8</strain>
    </source>
</reference>
<feature type="transmembrane region" description="Helical" evidence="1">
    <location>
        <begin position="174"/>
        <end position="199"/>
    </location>
</feature>
<protein>
    <submittedName>
        <fullName evidence="2">Uncharacterized protein</fullName>
    </submittedName>
</protein>
<dbReference type="KEGG" id="lvn:BWR22_08955"/>
<keyword evidence="1" id="KW-0812">Transmembrane</keyword>
<proteinExistence type="predicted"/>
<feature type="transmembrane region" description="Helical" evidence="1">
    <location>
        <begin position="80"/>
        <end position="100"/>
    </location>
</feature>
<evidence type="ECO:0000313" key="2">
    <source>
        <dbReference type="EMBL" id="APY00441.1"/>
    </source>
</evidence>
<name>A0AAC9LKH0_9FLAO</name>
<feature type="transmembrane region" description="Helical" evidence="1">
    <location>
        <begin position="137"/>
        <end position="162"/>
    </location>
</feature>
<sequence>MESFIQNNFGNITKGVEIIAAVTGIFYYKKYKGTAAIFFIYFLLYAVFVENFGNYTKLINNNFFHTFLNSLKNTVFVKNYWWYQIFWIIGAPIFFSFYFFKISNSLTIKKYIKILTFLFIIFSFFLLIFNWNSLKYGFIKIIDLLSLALILFLVFSYYFELLKSNQILYFYRSISFYISIGVLLFWLIITPMTFYEIYFYDADWEFIVLKWQIYLFAIVFMYTTFTLGLIVSKTKQYTSIKK</sequence>
<dbReference type="AlphaFoldDB" id="A0AAC9LKH0"/>
<feature type="transmembrane region" description="Helical" evidence="1">
    <location>
        <begin position="35"/>
        <end position="53"/>
    </location>
</feature>
<evidence type="ECO:0000256" key="1">
    <source>
        <dbReference type="SAM" id="Phobius"/>
    </source>
</evidence>
<feature type="transmembrane region" description="Helical" evidence="1">
    <location>
        <begin position="112"/>
        <end position="131"/>
    </location>
</feature>
<gene>
    <name evidence="2" type="ORF">BWR22_08955</name>
</gene>